<evidence type="ECO:0000256" key="4">
    <source>
        <dbReference type="ARBA" id="ARBA00008684"/>
    </source>
</evidence>
<dbReference type="SMART" id="SM00220">
    <property type="entry name" value="S_TKc"/>
    <property type="match status" value="1"/>
</dbReference>
<keyword evidence="11 27" id="KW-0812">Transmembrane</keyword>
<dbReference type="FunFam" id="3.80.10.10:FF:000288">
    <property type="entry name" value="LRR receptor-like serine/threonine-protein kinase EFR"/>
    <property type="match status" value="1"/>
</dbReference>
<keyword evidence="14 26" id="KW-0547">Nucleotide-binding</keyword>
<sequence>MHVLKINSKAIKLASLGRTMICTIRQFILVPPSKTMFILVLMALMAQVVICSFKHENDTDRLSLLEFKKAISLDTKQALMSWNDSNRLCSWEGVMCSAEHPHRVSALNLTNRGLVGQISPSLGNLTFLKVIILAANSFTGEIPPTLGQLIHLQNLNLNNNTLQGRIPSLANCSKLRELRLYNNKLAGPIPADLSHGLQRLILGFNYLTGIIPASLANITTLHILSCEDNNIEGSIPSKFAKLSGLQMLYMGMNKLSGRFPQAVLNLSNLVGFSVAGSDLNGDLPSNIGNSLPNLKYLYIEDNFFHGPIPSSLANAAELINVDISRNMLTGVVPGSIGKLSKLSRLNLELNKLQASTKRDWEFMNSLANCTQLQGLSLTGNLLEGNVPNSLANLSSKLQYLYLATNQLSGDFPSGIAKLGNLISVALSMNRFTGTVPEWLGTLTNLQMVSLSRNLFTGDIPPFTNMSQLEQLYLDSNQFDGHIPPILGSLKTLGVLNISNNNLSGSIPKELFRIPTLRQISLSFNNLGGPLHPDIGNAKQLTYLQLSSNKLSGEIPTTLGDCQSLEDIKLDRNVFRGSIPSSLGSIRTVKFLNLSHNNLTGLIPPSFGRLQLLEQLHMSFNNLEGEVPAEGIFKNATALGLDGNKDLCGGPLKLHLPPCPAMASNSAKHQISVALKVVIPVAILVPLSLAISVLFFLHKRKQKTKSISLPSFGREFPKVSYTDIARATEGFSTSNLIGKGRYGSVYKGSLSRHGNFVAIKIFNPEAKGAQQSFVAECNALRNVRHRNIVPILTACSSIDSNANDFRALVYKFMPQGDLHNLMYFTQDSGNSSYSNYISLGQRLSILVGISDALAYLHHNNQKTIVHCDLKPSNILLDDDMKAHLGDFGLARIKFHSTSSFVDTNSTSSLAIMGTIGYLAPEYAEGGQVSTATDVYSFGVVLLEIFIRRRPTDEMFKEGMSIAKFTEINFPDKVLQIVDPQLLEDMDLVKETPVNMKDTRETILKSMMNLGLHCTKSSPNDRISMQEVAAKLHEIRDAYLTLH</sequence>
<proteinExistence type="inferred from homology"/>
<evidence type="ECO:0000256" key="1">
    <source>
        <dbReference type="ARBA" id="ARBA00004162"/>
    </source>
</evidence>
<dbReference type="PROSITE" id="PS00107">
    <property type="entry name" value="PROTEIN_KINASE_ATP"/>
    <property type="match status" value="1"/>
</dbReference>
<evidence type="ECO:0000256" key="16">
    <source>
        <dbReference type="ARBA" id="ARBA00022840"/>
    </source>
</evidence>
<dbReference type="FunFam" id="3.80.10.10:FF:000095">
    <property type="entry name" value="LRR receptor-like serine/threonine-protein kinase GSO1"/>
    <property type="match status" value="1"/>
</dbReference>
<dbReference type="InterPro" id="IPR051420">
    <property type="entry name" value="Ser_Thr_Kinases_DiverseReg"/>
</dbReference>
<dbReference type="Pfam" id="PF08263">
    <property type="entry name" value="LRRNT_2"/>
    <property type="match status" value="1"/>
</dbReference>
<evidence type="ECO:0000256" key="23">
    <source>
        <dbReference type="ARBA" id="ARBA00054320"/>
    </source>
</evidence>
<evidence type="ECO:0000256" key="15">
    <source>
        <dbReference type="ARBA" id="ARBA00022777"/>
    </source>
</evidence>
<dbReference type="GO" id="GO:0005524">
    <property type="term" value="F:ATP binding"/>
    <property type="evidence" value="ECO:0007669"/>
    <property type="project" value="UniProtKB-UniRule"/>
</dbReference>
<evidence type="ECO:0000256" key="21">
    <source>
        <dbReference type="ARBA" id="ARBA00047899"/>
    </source>
</evidence>
<keyword evidence="17 27" id="KW-1133">Transmembrane helix</keyword>
<dbReference type="PANTHER" id="PTHR48005:SF88">
    <property type="entry name" value="PROTEIN KINASE DOMAIN-CONTAINING PROTEIN"/>
    <property type="match status" value="1"/>
</dbReference>
<comment type="function">
    <text evidence="23">Receptor kinase that detects X.oryzae pv. oryzae protein Ax21 to promote innate immunity. Following X.oryzae pv. oryzae protein Ax21 detection, undergoes cleavage, releasing the processed protein kinase Xa21 chain.</text>
</comment>
<evidence type="ECO:0000256" key="6">
    <source>
        <dbReference type="ARBA" id="ARBA00022475"/>
    </source>
</evidence>
<evidence type="ECO:0000256" key="14">
    <source>
        <dbReference type="ARBA" id="ARBA00022741"/>
    </source>
</evidence>
<dbReference type="GO" id="GO:0005789">
    <property type="term" value="C:endoplasmic reticulum membrane"/>
    <property type="evidence" value="ECO:0007669"/>
    <property type="project" value="UniProtKB-SubCell"/>
</dbReference>
<evidence type="ECO:0000256" key="3">
    <source>
        <dbReference type="ARBA" id="ARBA00004479"/>
    </source>
</evidence>
<comment type="similarity">
    <text evidence="4">Belongs to the protein kinase superfamily. Ser/Thr protein kinase family.</text>
</comment>
<evidence type="ECO:0000256" key="5">
    <source>
        <dbReference type="ARBA" id="ARBA00012513"/>
    </source>
</evidence>
<comment type="subcellular location">
    <subcellularLocation>
        <location evidence="1">Cell membrane</location>
        <topology evidence="1">Single-pass membrane protein</topology>
    </subcellularLocation>
    <subcellularLocation>
        <location evidence="2">Endoplasmic reticulum membrane</location>
        <topology evidence="2">Single-pass membrane protein</topology>
    </subcellularLocation>
    <subcellularLocation>
        <location evidence="3">Membrane</location>
        <topology evidence="3">Single-pass type I membrane protein</topology>
    </subcellularLocation>
</comment>
<dbReference type="SUPFAM" id="SSF52058">
    <property type="entry name" value="L domain-like"/>
    <property type="match status" value="2"/>
</dbReference>
<protein>
    <recommendedName>
        <fullName evidence="25">Receptor kinase-like protein Xa21</fullName>
        <ecNumber evidence="5">2.7.11.1</ecNumber>
    </recommendedName>
</protein>
<dbReference type="Proteomes" id="UP001497457">
    <property type="component" value="Chromosome 18b"/>
</dbReference>
<organism evidence="29 30">
    <name type="scientific">Urochloa decumbens</name>
    <dbReference type="NCBI Taxonomy" id="240449"/>
    <lineage>
        <taxon>Eukaryota</taxon>
        <taxon>Viridiplantae</taxon>
        <taxon>Streptophyta</taxon>
        <taxon>Embryophyta</taxon>
        <taxon>Tracheophyta</taxon>
        <taxon>Spermatophyta</taxon>
        <taxon>Magnoliopsida</taxon>
        <taxon>Liliopsida</taxon>
        <taxon>Poales</taxon>
        <taxon>Poaceae</taxon>
        <taxon>PACMAD clade</taxon>
        <taxon>Panicoideae</taxon>
        <taxon>Panicodae</taxon>
        <taxon>Paniceae</taxon>
        <taxon>Melinidinae</taxon>
        <taxon>Urochloa</taxon>
    </lineage>
</organism>
<dbReference type="FunFam" id="1.10.510.10:FF:000358">
    <property type="entry name" value="Putative leucine-rich repeat receptor-like serine/threonine-protein kinase"/>
    <property type="match status" value="1"/>
</dbReference>
<evidence type="ECO:0000256" key="25">
    <source>
        <dbReference type="ARBA" id="ARBA00072040"/>
    </source>
</evidence>
<feature type="binding site" evidence="26">
    <location>
        <position position="759"/>
    </location>
    <ligand>
        <name>ATP</name>
        <dbReference type="ChEBI" id="CHEBI:30616"/>
    </ligand>
</feature>
<dbReference type="Gene3D" id="3.30.200.20">
    <property type="entry name" value="Phosphorylase Kinase, domain 1"/>
    <property type="match status" value="1"/>
</dbReference>
<keyword evidence="20" id="KW-0325">Glycoprotein</keyword>
<dbReference type="InterPro" id="IPR011009">
    <property type="entry name" value="Kinase-like_dom_sf"/>
</dbReference>
<evidence type="ECO:0000259" key="28">
    <source>
        <dbReference type="PROSITE" id="PS50011"/>
    </source>
</evidence>
<dbReference type="PANTHER" id="PTHR48005">
    <property type="entry name" value="LEUCINE RICH REPEAT KINASE 2"/>
    <property type="match status" value="1"/>
</dbReference>
<keyword evidence="19" id="KW-0675">Receptor</keyword>
<evidence type="ECO:0000256" key="7">
    <source>
        <dbReference type="ARBA" id="ARBA00022527"/>
    </source>
</evidence>
<dbReference type="PROSITE" id="PS50011">
    <property type="entry name" value="PROTEIN_KINASE_DOM"/>
    <property type="match status" value="1"/>
</dbReference>
<evidence type="ECO:0000256" key="27">
    <source>
        <dbReference type="SAM" id="Phobius"/>
    </source>
</evidence>
<feature type="transmembrane region" description="Helical" evidence="27">
    <location>
        <begin position="676"/>
        <end position="696"/>
    </location>
</feature>
<keyword evidence="12" id="KW-0732">Signal</keyword>
<evidence type="ECO:0000256" key="8">
    <source>
        <dbReference type="ARBA" id="ARBA00022553"/>
    </source>
</evidence>
<reference evidence="29" key="1">
    <citation type="submission" date="2024-10" db="EMBL/GenBank/DDBJ databases">
        <authorList>
            <person name="Ryan C."/>
        </authorList>
    </citation>
    <scope>NUCLEOTIDE SEQUENCE [LARGE SCALE GENOMIC DNA]</scope>
</reference>
<evidence type="ECO:0000256" key="18">
    <source>
        <dbReference type="ARBA" id="ARBA00023136"/>
    </source>
</evidence>
<dbReference type="GO" id="GO:0004674">
    <property type="term" value="F:protein serine/threonine kinase activity"/>
    <property type="evidence" value="ECO:0007669"/>
    <property type="project" value="UniProtKB-KW"/>
</dbReference>
<evidence type="ECO:0000256" key="24">
    <source>
        <dbReference type="ARBA" id="ARBA00056628"/>
    </source>
</evidence>
<gene>
    <name evidence="29" type="ORF">URODEC1_LOCUS41836</name>
</gene>
<dbReference type="InterPro" id="IPR017441">
    <property type="entry name" value="Protein_kinase_ATP_BS"/>
</dbReference>
<evidence type="ECO:0000256" key="17">
    <source>
        <dbReference type="ARBA" id="ARBA00022989"/>
    </source>
</evidence>
<name>A0ABC8Z9G9_9POAL</name>
<dbReference type="EMBL" id="OZ075128">
    <property type="protein sequence ID" value="CAL4956096.1"/>
    <property type="molecule type" value="Genomic_DNA"/>
</dbReference>
<keyword evidence="13" id="KW-0677">Repeat</keyword>
<dbReference type="GO" id="GO:0005886">
    <property type="term" value="C:plasma membrane"/>
    <property type="evidence" value="ECO:0007669"/>
    <property type="project" value="UniProtKB-SubCell"/>
</dbReference>
<keyword evidence="8" id="KW-0597">Phosphoprotein</keyword>
<dbReference type="InterPro" id="IPR032675">
    <property type="entry name" value="LRR_dom_sf"/>
</dbReference>
<evidence type="ECO:0000256" key="9">
    <source>
        <dbReference type="ARBA" id="ARBA00022614"/>
    </source>
</evidence>
<evidence type="ECO:0000256" key="11">
    <source>
        <dbReference type="ARBA" id="ARBA00022692"/>
    </source>
</evidence>
<evidence type="ECO:0000313" key="30">
    <source>
        <dbReference type="Proteomes" id="UP001497457"/>
    </source>
</evidence>
<dbReference type="InterPro" id="IPR001611">
    <property type="entry name" value="Leu-rich_rpt"/>
</dbReference>
<dbReference type="PROSITE" id="PS00108">
    <property type="entry name" value="PROTEIN_KINASE_ST"/>
    <property type="match status" value="1"/>
</dbReference>
<keyword evidence="9" id="KW-0433">Leucine-rich repeat</keyword>
<dbReference type="Gene3D" id="3.80.10.10">
    <property type="entry name" value="Ribonuclease Inhibitor"/>
    <property type="match status" value="4"/>
</dbReference>
<keyword evidence="7" id="KW-0723">Serine/threonine-protein kinase</keyword>
<dbReference type="InterPro" id="IPR013210">
    <property type="entry name" value="LRR_N_plant-typ"/>
</dbReference>
<dbReference type="InterPro" id="IPR000719">
    <property type="entry name" value="Prot_kinase_dom"/>
</dbReference>
<dbReference type="Gene3D" id="1.10.510.10">
    <property type="entry name" value="Transferase(Phosphotransferase) domain 1"/>
    <property type="match status" value="1"/>
</dbReference>
<keyword evidence="15" id="KW-0418">Kinase</keyword>
<evidence type="ECO:0000313" key="29">
    <source>
        <dbReference type="EMBL" id="CAL4956096.1"/>
    </source>
</evidence>
<dbReference type="AlphaFoldDB" id="A0ABC8Z9G9"/>
<keyword evidence="10" id="KW-0808">Transferase</keyword>
<evidence type="ECO:0000256" key="20">
    <source>
        <dbReference type="ARBA" id="ARBA00023180"/>
    </source>
</evidence>
<feature type="domain" description="Protein kinase" evidence="28">
    <location>
        <begin position="730"/>
        <end position="1034"/>
    </location>
</feature>
<dbReference type="Pfam" id="PF00560">
    <property type="entry name" value="LRR_1"/>
    <property type="match status" value="6"/>
</dbReference>
<evidence type="ECO:0000256" key="13">
    <source>
        <dbReference type="ARBA" id="ARBA00022737"/>
    </source>
</evidence>
<dbReference type="PROSITE" id="PS51450">
    <property type="entry name" value="LRR"/>
    <property type="match status" value="1"/>
</dbReference>
<keyword evidence="30" id="KW-1185">Reference proteome</keyword>
<dbReference type="FunFam" id="3.30.200.20:FF:000432">
    <property type="entry name" value="LRR receptor-like serine/threonine-protein kinase EFR"/>
    <property type="match status" value="1"/>
</dbReference>
<evidence type="ECO:0000256" key="22">
    <source>
        <dbReference type="ARBA" id="ARBA00048679"/>
    </source>
</evidence>
<comment type="catalytic activity">
    <reaction evidence="21">
        <text>L-threonyl-[protein] + ATP = O-phospho-L-threonyl-[protein] + ADP + H(+)</text>
        <dbReference type="Rhea" id="RHEA:46608"/>
        <dbReference type="Rhea" id="RHEA-COMP:11060"/>
        <dbReference type="Rhea" id="RHEA-COMP:11605"/>
        <dbReference type="ChEBI" id="CHEBI:15378"/>
        <dbReference type="ChEBI" id="CHEBI:30013"/>
        <dbReference type="ChEBI" id="CHEBI:30616"/>
        <dbReference type="ChEBI" id="CHEBI:61977"/>
        <dbReference type="ChEBI" id="CHEBI:456216"/>
        <dbReference type="EC" id="2.7.11.1"/>
    </reaction>
</comment>
<comment type="function">
    <text evidence="24">The processed protein kinase Xa21 chain released by protein cleavage after X.oryzae pv. oryzae protein Ax21 detection translocates into the nucleus where it can bind and regulate WRKY62, a transcription factor. Confers resistance to the bacterial pathogen X.oryzae pv. oryzae (Xoo).</text>
</comment>
<keyword evidence="6" id="KW-1003">Cell membrane</keyword>
<accession>A0ABC8Z9G9</accession>
<dbReference type="SUPFAM" id="SSF56112">
    <property type="entry name" value="Protein kinase-like (PK-like)"/>
    <property type="match status" value="1"/>
</dbReference>
<feature type="transmembrane region" description="Helical" evidence="27">
    <location>
        <begin position="35"/>
        <end position="55"/>
    </location>
</feature>
<evidence type="ECO:0000256" key="26">
    <source>
        <dbReference type="PROSITE-ProRule" id="PRU10141"/>
    </source>
</evidence>
<dbReference type="EC" id="2.7.11.1" evidence="5"/>
<evidence type="ECO:0000256" key="12">
    <source>
        <dbReference type="ARBA" id="ARBA00022729"/>
    </source>
</evidence>
<evidence type="ECO:0000256" key="2">
    <source>
        <dbReference type="ARBA" id="ARBA00004389"/>
    </source>
</evidence>
<dbReference type="Pfam" id="PF13855">
    <property type="entry name" value="LRR_8"/>
    <property type="match status" value="1"/>
</dbReference>
<comment type="catalytic activity">
    <reaction evidence="22">
        <text>L-seryl-[protein] + ATP = O-phospho-L-seryl-[protein] + ADP + H(+)</text>
        <dbReference type="Rhea" id="RHEA:17989"/>
        <dbReference type="Rhea" id="RHEA-COMP:9863"/>
        <dbReference type="Rhea" id="RHEA-COMP:11604"/>
        <dbReference type="ChEBI" id="CHEBI:15378"/>
        <dbReference type="ChEBI" id="CHEBI:29999"/>
        <dbReference type="ChEBI" id="CHEBI:30616"/>
        <dbReference type="ChEBI" id="CHEBI:83421"/>
        <dbReference type="ChEBI" id="CHEBI:456216"/>
        <dbReference type="EC" id="2.7.11.1"/>
    </reaction>
</comment>
<keyword evidence="16 26" id="KW-0067">ATP-binding</keyword>
<dbReference type="Pfam" id="PF00069">
    <property type="entry name" value="Pkinase"/>
    <property type="match status" value="1"/>
</dbReference>
<evidence type="ECO:0000256" key="10">
    <source>
        <dbReference type="ARBA" id="ARBA00022679"/>
    </source>
</evidence>
<keyword evidence="18 27" id="KW-0472">Membrane</keyword>
<dbReference type="InterPro" id="IPR008271">
    <property type="entry name" value="Ser/Thr_kinase_AS"/>
</dbReference>
<evidence type="ECO:0000256" key="19">
    <source>
        <dbReference type="ARBA" id="ARBA00023170"/>
    </source>
</evidence>